<dbReference type="InterPro" id="IPR000361">
    <property type="entry name" value="ATAP_core_dom"/>
</dbReference>
<gene>
    <name evidence="2" type="ORF">LRA02_13700</name>
</gene>
<dbReference type="OrthoDB" id="2361502at2"/>
<organism evidence="2 3">
    <name type="scientific">Lentilactobacillus rapi</name>
    <dbReference type="NCBI Taxonomy" id="481723"/>
    <lineage>
        <taxon>Bacteria</taxon>
        <taxon>Bacillati</taxon>
        <taxon>Bacillota</taxon>
        <taxon>Bacilli</taxon>
        <taxon>Lactobacillales</taxon>
        <taxon>Lactobacillaceae</taxon>
        <taxon>Lentilactobacillus</taxon>
    </lineage>
</organism>
<accession>A0A512PMT3</accession>
<evidence type="ECO:0000313" key="3">
    <source>
        <dbReference type="Proteomes" id="UP000321569"/>
    </source>
</evidence>
<dbReference type="RefSeq" id="WP_056982022.1">
    <property type="nucleotide sequence ID" value="NZ_BKAM01000020.1"/>
</dbReference>
<dbReference type="InterPro" id="IPR035903">
    <property type="entry name" value="HesB-like_dom_sf"/>
</dbReference>
<feature type="domain" description="Core" evidence="1">
    <location>
        <begin position="1"/>
        <end position="110"/>
    </location>
</feature>
<dbReference type="STRING" id="1423795.FD12_GL001939"/>
<evidence type="ECO:0000313" key="2">
    <source>
        <dbReference type="EMBL" id="GEP72502.1"/>
    </source>
</evidence>
<protein>
    <recommendedName>
        <fullName evidence="1">Core domain-containing protein</fullName>
    </recommendedName>
</protein>
<evidence type="ECO:0000259" key="1">
    <source>
        <dbReference type="Pfam" id="PF01521"/>
    </source>
</evidence>
<dbReference type="Proteomes" id="UP000321569">
    <property type="component" value="Unassembled WGS sequence"/>
</dbReference>
<proteinExistence type="predicted"/>
<dbReference type="Gene3D" id="2.60.300.12">
    <property type="entry name" value="HesB-like domain"/>
    <property type="match status" value="1"/>
</dbReference>
<sequence length="118" mass="13122">MKLTITDDALTHLMSVFPATSKFLLSFDDGVGPFSKVGICSLDVSFDVIAVDQDAQVSDYQAKLTTNVGDWYYKGYSKRYLDDNMKLDYVNNRFKLSGDSGILDGNVDLKNLTTQKTS</sequence>
<dbReference type="EMBL" id="BKAM01000020">
    <property type="protein sequence ID" value="GEP72502.1"/>
    <property type="molecule type" value="Genomic_DNA"/>
</dbReference>
<dbReference type="Pfam" id="PF01521">
    <property type="entry name" value="Fe-S_biosyn"/>
    <property type="match status" value="1"/>
</dbReference>
<name>A0A512PMT3_9LACO</name>
<dbReference type="SUPFAM" id="SSF89360">
    <property type="entry name" value="HesB-like domain"/>
    <property type="match status" value="1"/>
</dbReference>
<dbReference type="AlphaFoldDB" id="A0A512PMT3"/>
<reference evidence="2 3" key="1">
    <citation type="submission" date="2019-07" db="EMBL/GenBank/DDBJ databases">
        <title>Whole genome shotgun sequence of Lactobacillus rapi NBRC 109618.</title>
        <authorList>
            <person name="Hosoyama A."/>
            <person name="Uohara A."/>
            <person name="Ohji S."/>
            <person name="Ichikawa N."/>
        </authorList>
    </citation>
    <scope>NUCLEOTIDE SEQUENCE [LARGE SCALE GENOMIC DNA]</scope>
    <source>
        <strain evidence="2 3">NBRC 109618</strain>
    </source>
</reference>
<comment type="caution">
    <text evidence="2">The sequence shown here is derived from an EMBL/GenBank/DDBJ whole genome shotgun (WGS) entry which is preliminary data.</text>
</comment>